<proteinExistence type="predicted"/>
<evidence type="ECO:0000313" key="1">
    <source>
        <dbReference type="EMBL" id="ADR35235.1"/>
    </source>
</evidence>
<sequence>MSDNVQFIAKRHTLVIMKKYLETNELAALFFLHYFNYTRYAFKKDKSEEDIASIHAHRELMRLFGRAHNSKVRVGGQNLIDTIAEHISDSNNPFVLRVSMVMKESIAFIYDHVLLEEGEHTLLEKYV</sequence>
<dbReference type="HOGENOM" id="CLU_1969398_0_0_7"/>
<geneLocation type="plasmid" evidence="1 2">
    <name>pSULKU01</name>
</geneLocation>
<dbReference type="AlphaFoldDB" id="E4U3G9"/>
<keyword evidence="2" id="KW-1185">Reference proteome</keyword>
<dbReference type="EMBL" id="CP002356">
    <property type="protein sequence ID" value="ADR35235.1"/>
    <property type="molecule type" value="Genomic_DNA"/>
</dbReference>
<keyword evidence="1" id="KW-0614">Plasmid</keyword>
<accession>E4U3G9</accession>
<dbReference type="Proteomes" id="UP000008721">
    <property type="component" value="Plasmid pSULKU01"/>
</dbReference>
<dbReference type="RefSeq" id="WP_013449847.1">
    <property type="nucleotide sequence ID" value="NC_014754.1"/>
</dbReference>
<name>E4U3G9_SULKY</name>
<gene>
    <name evidence="1" type="ordered locus">Sulku_2578</name>
</gene>
<dbReference type="KEGG" id="sku:Sulku_2578"/>
<evidence type="ECO:0000313" key="2">
    <source>
        <dbReference type="Proteomes" id="UP000008721"/>
    </source>
</evidence>
<reference evidence="1 2" key="1">
    <citation type="journal article" date="2012" name="Stand. Genomic Sci.">
        <title>Complete genome sequence of the sulfur compounds oxidizing chemolithoautotroph Sulfuricurvum kujiense type strain (YK-1(T)).</title>
        <authorList>
            <person name="Han C."/>
            <person name="Kotsyurbenko O."/>
            <person name="Chertkov O."/>
            <person name="Held B."/>
            <person name="Lapidus A."/>
            <person name="Nolan M."/>
            <person name="Lucas S."/>
            <person name="Hammon N."/>
            <person name="Deshpande S."/>
            <person name="Cheng J.F."/>
            <person name="Tapia R."/>
            <person name="Goodwin L.A."/>
            <person name="Pitluck S."/>
            <person name="Liolios K."/>
            <person name="Pagani I."/>
            <person name="Ivanova N."/>
            <person name="Mavromatis K."/>
            <person name="Mikhailova N."/>
            <person name="Pati A."/>
            <person name="Chen A."/>
            <person name="Palaniappan K."/>
            <person name="Land M."/>
            <person name="Hauser L."/>
            <person name="Chang Y.J."/>
            <person name="Jeffries C.D."/>
            <person name="Brambilla E.M."/>
            <person name="Rohde M."/>
            <person name="Spring S."/>
            <person name="Sikorski J."/>
            <person name="Goker M."/>
            <person name="Woyke T."/>
            <person name="Bristow J."/>
            <person name="Eisen J.A."/>
            <person name="Markowitz V."/>
            <person name="Hugenholtz P."/>
            <person name="Kyrpides N.C."/>
            <person name="Klenk H.P."/>
            <person name="Detter J.C."/>
        </authorList>
    </citation>
    <scope>NUCLEOTIDE SEQUENCE [LARGE SCALE GENOMIC DNA]</scope>
    <source>
        <strain evidence="2">ATCC BAA-921 / DSM 16994 / JCM 11577 / YK-1</strain>
    </source>
</reference>
<protein>
    <submittedName>
        <fullName evidence="1">Uncharacterized protein</fullName>
    </submittedName>
</protein>
<organism evidence="1 2">
    <name type="scientific">Sulfuricurvum kujiense (strain ATCC BAA-921 / DSM 16994 / JCM 11577 / YK-1)</name>
    <dbReference type="NCBI Taxonomy" id="709032"/>
    <lineage>
        <taxon>Bacteria</taxon>
        <taxon>Pseudomonadati</taxon>
        <taxon>Campylobacterota</taxon>
        <taxon>Epsilonproteobacteria</taxon>
        <taxon>Campylobacterales</taxon>
        <taxon>Sulfurimonadaceae</taxon>
        <taxon>Sulfuricurvum</taxon>
    </lineage>
</organism>